<dbReference type="AlphaFoldDB" id="A0A412NB36"/>
<dbReference type="Gene3D" id="2.60.40.1080">
    <property type="match status" value="1"/>
</dbReference>
<dbReference type="InterPro" id="IPR032616">
    <property type="entry name" value="DUF4886"/>
</dbReference>
<organism evidence="3 4">
    <name type="scientific">Bacteroides clarus</name>
    <dbReference type="NCBI Taxonomy" id="626929"/>
    <lineage>
        <taxon>Bacteria</taxon>
        <taxon>Pseudomonadati</taxon>
        <taxon>Bacteroidota</taxon>
        <taxon>Bacteroidia</taxon>
        <taxon>Bacteroidales</taxon>
        <taxon>Bacteroidaceae</taxon>
        <taxon>Bacteroides</taxon>
    </lineage>
</organism>
<name>A0A412NB36_9BACE</name>
<comment type="caution">
    <text evidence="3">The sequence shown here is derived from an EMBL/GenBank/DDBJ whole genome shotgun (WGS) entry which is preliminary data.</text>
</comment>
<dbReference type="Proteomes" id="UP000285159">
    <property type="component" value="Unassembled WGS sequence"/>
</dbReference>
<dbReference type="Gene3D" id="3.40.50.1110">
    <property type="entry name" value="SGNH hydrolase"/>
    <property type="match status" value="1"/>
</dbReference>
<protein>
    <submittedName>
        <fullName evidence="3">DUF4886 domain-containing protein</fullName>
    </submittedName>
</protein>
<dbReference type="EMBL" id="QRWP01000001">
    <property type="protein sequence ID" value="RGT35615.1"/>
    <property type="molecule type" value="Genomic_DNA"/>
</dbReference>
<dbReference type="Pfam" id="PF16227">
    <property type="entry name" value="DUF4886"/>
    <property type="match status" value="1"/>
</dbReference>
<keyword evidence="1" id="KW-0472">Membrane</keyword>
<keyword evidence="1" id="KW-1133">Transmembrane helix</keyword>
<feature type="transmembrane region" description="Helical" evidence="1">
    <location>
        <begin position="12"/>
        <end position="33"/>
    </location>
</feature>
<evidence type="ECO:0000256" key="1">
    <source>
        <dbReference type="SAM" id="Phobius"/>
    </source>
</evidence>
<sequence length="802" mass="87614">MIMKNLLLKSKTLLNVLFILMVTLTGSVTLLTACSEDDDTTQNLSNTWMKSASDEVELEIGVRTPVNLLFKDAVAEKLEYTCTSSDAAVATAALSKGNKTVTIEGLAEGTADIKIAYASSALDNLTATITVTVSKPSGDYEAEYADNGRWMKAAVEKAEVNIDEETPVALTFSDDEMKALEYECKSFDEAVAIATGFSMDADNNKIVNVKGVKVGTTKVKIQYWKPLEGGGRRIIRCLSDTIEVSVKDRLAGATMTLAKEEMKLKPSEEMQIPMIFGTEETIIASDYICTPSDEAIATAEVKEVEGKLFLAVKAKVDGETTIKVEYNRNGRKNAALSGDIKIKVVNGLTRVLTIGNSFSQDAVEQYLYELAEAAGQDLVIGSMVIGGCDLDKHWTNMQNDNADYFYRKIDRRVDNGEKKETKDYKLSQALVDEKWDYISLQQVSGKSGLYETYTNLPNLIAGVKKVRPDANIVLHQTWAYASNSTHSDFKNYNQNQNAMYTAIVETVNKAKSDNPEITMIVPSGTAIQNGRTSYLGDTFNRPDGTMYYHLETTYGRYTAACTWFSALLGDVRHNTYQPETVNDNQAKIARQSAYAAIQEPDKVTDMSRYDPPISFESPVYVDFGSGKSSSPWNNVTISAATVPVTLVDANGNNTGLKLTVSNDFENYEGNGGKNEATIEEIVFPTAVWNDGLLVKGENAKGTVTISHLDPAASYNFMIQVARYNSNNMEARKSLISLNGGDVRTVQQAVSTTAPNKPTVDNTTTFIGITPTEEGLVVIEIGAGGTLFEGRINSLVITPILND</sequence>
<evidence type="ECO:0000313" key="4">
    <source>
        <dbReference type="Proteomes" id="UP000285159"/>
    </source>
</evidence>
<keyword evidence="1" id="KW-0812">Transmembrane</keyword>
<reference evidence="3 4" key="1">
    <citation type="submission" date="2018-08" db="EMBL/GenBank/DDBJ databases">
        <title>A genome reference for cultivated species of the human gut microbiota.</title>
        <authorList>
            <person name="Zou Y."/>
            <person name="Xue W."/>
            <person name="Luo G."/>
        </authorList>
    </citation>
    <scope>NUCLEOTIDE SEQUENCE [LARGE SCALE GENOMIC DNA]</scope>
    <source>
        <strain evidence="3 4">AF19-1AC</strain>
    </source>
</reference>
<accession>A0A412NB36</accession>
<feature type="domain" description="DUF4886" evidence="2">
    <location>
        <begin position="351"/>
        <end position="596"/>
    </location>
</feature>
<evidence type="ECO:0000259" key="2">
    <source>
        <dbReference type="Pfam" id="PF16227"/>
    </source>
</evidence>
<dbReference type="PROSITE" id="PS51257">
    <property type="entry name" value="PROKAR_LIPOPROTEIN"/>
    <property type="match status" value="1"/>
</dbReference>
<proteinExistence type="predicted"/>
<evidence type="ECO:0000313" key="3">
    <source>
        <dbReference type="EMBL" id="RGT35615.1"/>
    </source>
</evidence>
<gene>
    <name evidence="3" type="ORF">DWX38_01200</name>
</gene>
<dbReference type="InterPro" id="IPR036514">
    <property type="entry name" value="SGNH_hydro_sf"/>
</dbReference>
<dbReference type="GO" id="GO:0016788">
    <property type="term" value="F:hydrolase activity, acting on ester bonds"/>
    <property type="evidence" value="ECO:0007669"/>
    <property type="project" value="UniProtKB-ARBA"/>
</dbReference>